<keyword evidence="10" id="KW-1185">Reference proteome</keyword>
<dbReference type="SUPFAM" id="SSF47571">
    <property type="entry name" value="Cloroperoxidase"/>
    <property type="match status" value="1"/>
</dbReference>
<gene>
    <name evidence="9" type="ORF">PENDEC_c017G05783</name>
</gene>
<evidence type="ECO:0000256" key="2">
    <source>
        <dbReference type="ARBA" id="ARBA00022559"/>
    </source>
</evidence>
<sequence>MSQTISSSLLAQTDQRGMCPTLNTLANHGYIARNGITTFAEAANGVSIAYSFDYGLSVFLSALGTLGPAGGLDKHGVFEIDGSITRQDTYFGNNANFILQRWEEYALRYDNSRATNPEFFAGVKWFAVSHAERVFVFEGLPNGTDQNNADYDNIAPFFLNETFPENWYRRGEAFTLVSTLAEALDLDLFLLEPRELGANEGLNNFVLLELDLSSKTVSQMGCFLLENIFDIIPDDLQPAIEKNFELFEGFAKGVLAPFFVDNGGFDCGSVNFAKPGVKAGQSYNSTFAASGSLINGAYSGLGVIKPDSQSS</sequence>
<comment type="caution">
    <text evidence="9">The sequence shown here is derived from an EMBL/GenBank/DDBJ whole genome shotgun (WGS) entry which is preliminary data.</text>
</comment>
<dbReference type="OMA" id="DYDNIAP"/>
<dbReference type="GO" id="GO:0004601">
    <property type="term" value="F:peroxidase activity"/>
    <property type="evidence" value="ECO:0007669"/>
    <property type="project" value="UniProtKB-KW"/>
</dbReference>
<dbReference type="InterPro" id="IPR036851">
    <property type="entry name" value="Chloroperoxidase-like_sf"/>
</dbReference>
<organism evidence="9 10">
    <name type="scientific">Penicillium decumbens</name>
    <dbReference type="NCBI Taxonomy" id="69771"/>
    <lineage>
        <taxon>Eukaryota</taxon>
        <taxon>Fungi</taxon>
        <taxon>Dikarya</taxon>
        <taxon>Ascomycota</taxon>
        <taxon>Pezizomycotina</taxon>
        <taxon>Eurotiomycetes</taxon>
        <taxon>Eurotiomycetidae</taxon>
        <taxon>Eurotiales</taxon>
        <taxon>Aspergillaceae</taxon>
        <taxon>Penicillium</taxon>
    </lineage>
</organism>
<evidence type="ECO:0000259" key="8">
    <source>
        <dbReference type="PROSITE" id="PS51405"/>
    </source>
</evidence>
<accession>A0A1V6P8D7</accession>
<name>A0A1V6P8D7_PENDC</name>
<dbReference type="Pfam" id="PF01328">
    <property type="entry name" value="Peroxidase_2"/>
    <property type="match status" value="1"/>
</dbReference>
<keyword evidence="6" id="KW-0408">Iron</keyword>
<evidence type="ECO:0000256" key="6">
    <source>
        <dbReference type="ARBA" id="ARBA00023004"/>
    </source>
</evidence>
<dbReference type="EMBL" id="MDYL01000017">
    <property type="protein sequence ID" value="OQD72992.1"/>
    <property type="molecule type" value="Genomic_DNA"/>
</dbReference>
<dbReference type="GO" id="GO:0046872">
    <property type="term" value="F:metal ion binding"/>
    <property type="evidence" value="ECO:0007669"/>
    <property type="project" value="UniProtKB-KW"/>
</dbReference>
<evidence type="ECO:0000313" key="9">
    <source>
        <dbReference type="EMBL" id="OQD72992.1"/>
    </source>
</evidence>
<dbReference type="PROSITE" id="PS51405">
    <property type="entry name" value="HEME_HALOPEROXIDASE"/>
    <property type="match status" value="1"/>
</dbReference>
<evidence type="ECO:0000256" key="7">
    <source>
        <dbReference type="ARBA" id="ARBA00025795"/>
    </source>
</evidence>
<keyword evidence="2" id="KW-0575">Peroxidase</keyword>
<dbReference type="Proteomes" id="UP000191522">
    <property type="component" value="Unassembled WGS sequence"/>
</dbReference>
<dbReference type="PANTHER" id="PTHR33577:SF16">
    <property type="entry name" value="HEME HALOPEROXIDASE FAMILY PROFILE DOMAIN-CONTAINING PROTEIN"/>
    <property type="match status" value="1"/>
</dbReference>
<keyword evidence="4" id="KW-0479">Metal-binding</keyword>
<keyword evidence="3" id="KW-0349">Heme</keyword>
<evidence type="ECO:0000256" key="1">
    <source>
        <dbReference type="ARBA" id="ARBA00001970"/>
    </source>
</evidence>
<protein>
    <recommendedName>
        <fullName evidence="8">Heme haloperoxidase family profile domain-containing protein</fullName>
    </recommendedName>
</protein>
<keyword evidence="5" id="KW-0560">Oxidoreductase</keyword>
<dbReference type="InterPro" id="IPR000028">
    <property type="entry name" value="Chloroperoxidase"/>
</dbReference>
<feature type="domain" description="Heme haloperoxidase family profile" evidence="8">
    <location>
        <begin position="1"/>
        <end position="185"/>
    </location>
</feature>
<comment type="cofactor">
    <cofactor evidence="1">
        <name>heme b</name>
        <dbReference type="ChEBI" id="CHEBI:60344"/>
    </cofactor>
</comment>
<reference evidence="10" key="1">
    <citation type="journal article" date="2017" name="Nat. Microbiol.">
        <title>Global analysis of biosynthetic gene clusters reveals vast potential of secondary metabolite production in Penicillium species.</title>
        <authorList>
            <person name="Nielsen J.C."/>
            <person name="Grijseels S."/>
            <person name="Prigent S."/>
            <person name="Ji B."/>
            <person name="Dainat J."/>
            <person name="Nielsen K.F."/>
            <person name="Frisvad J.C."/>
            <person name="Workman M."/>
            <person name="Nielsen J."/>
        </authorList>
    </citation>
    <scope>NUCLEOTIDE SEQUENCE [LARGE SCALE GENOMIC DNA]</scope>
    <source>
        <strain evidence="10">IBT 11843</strain>
    </source>
</reference>
<dbReference type="OrthoDB" id="407298at2759"/>
<evidence type="ECO:0000256" key="4">
    <source>
        <dbReference type="ARBA" id="ARBA00022723"/>
    </source>
</evidence>
<evidence type="ECO:0000313" key="10">
    <source>
        <dbReference type="Proteomes" id="UP000191522"/>
    </source>
</evidence>
<evidence type="ECO:0000256" key="5">
    <source>
        <dbReference type="ARBA" id="ARBA00023002"/>
    </source>
</evidence>
<dbReference type="PANTHER" id="PTHR33577">
    <property type="entry name" value="STERIGMATOCYSTIN BIOSYNTHESIS PEROXIDASE STCC-RELATED"/>
    <property type="match status" value="1"/>
</dbReference>
<proteinExistence type="inferred from homology"/>
<evidence type="ECO:0000256" key="3">
    <source>
        <dbReference type="ARBA" id="ARBA00022617"/>
    </source>
</evidence>
<dbReference type="AlphaFoldDB" id="A0A1V6P8D7"/>
<dbReference type="Gene3D" id="1.10.489.10">
    <property type="entry name" value="Chloroperoxidase-like"/>
    <property type="match status" value="2"/>
</dbReference>
<comment type="similarity">
    <text evidence="7">Belongs to the chloroperoxidase family.</text>
</comment>